<dbReference type="EMBL" id="SOGT01000005">
    <property type="protein sequence ID" value="TFD27755.1"/>
    <property type="molecule type" value="Genomic_DNA"/>
</dbReference>
<organism evidence="1 2">
    <name type="scientific">Cryobacterium lyxosi</name>
    <dbReference type="NCBI Taxonomy" id="1259228"/>
    <lineage>
        <taxon>Bacteria</taxon>
        <taxon>Bacillati</taxon>
        <taxon>Actinomycetota</taxon>
        <taxon>Actinomycetes</taxon>
        <taxon>Micrococcales</taxon>
        <taxon>Microbacteriaceae</taxon>
        <taxon>Cryobacterium</taxon>
    </lineage>
</organism>
<dbReference type="AlphaFoldDB" id="A0A4R8ZJN9"/>
<accession>A0A4R8ZJN9</accession>
<protein>
    <submittedName>
        <fullName evidence="1">Uncharacterized protein</fullName>
    </submittedName>
</protein>
<evidence type="ECO:0000313" key="2">
    <source>
        <dbReference type="Proteomes" id="UP000298424"/>
    </source>
</evidence>
<evidence type="ECO:0000313" key="1">
    <source>
        <dbReference type="EMBL" id="TFD27755.1"/>
    </source>
</evidence>
<proteinExistence type="predicted"/>
<dbReference type="OrthoDB" id="5494330at2"/>
<gene>
    <name evidence="1" type="ORF">E3T27_04665</name>
</gene>
<dbReference type="Proteomes" id="UP000298424">
    <property type="component" value="Unassembled WGS sequence"/>
</dbReference>
<name>A0A4R8ZJN9_9MICO</name>
<keyword evidence="2" id="KW-1185">Reference proteome</keyword>
<sequence>MTDTARVSALGTSTSTEDHLVHFTSNIEDLVSILLTGRVEARNEFGFFPVWSAVGDRHLSACFTELPIGDLHRVARAKGKYGIAVSKSFAKNEGAQEVIYLDLDSRDYCRIEREIAAAKRAGDVNADAWNRSPFISPNRPNYKYEYEKEWRVPGGLQFSWSDILFVSGPDGAELTFTQDPELGAVTWDEDADQFRWWGGYVEEIDDAMNMRVDSIRERFAPGDQYLFLDREEPTGFNWTGFTQWSGLDIVLYFHDELVEEAANALAAHLEFLSPIWIDKQQL</sequence>
<reference evidence="1 2" key="1">
    <citation type="submission" date="2019-03" db="EMBL/GenBank/DDBJ databases">
        <title>Genomics of glacier-inhabiting Cryobacterium strains.</title>
        <authorList>
            <person name="Liu Q."/>
            <person name="Xin Y.-H."/>
        </authorList>
    </citation>
    <scope>NUCLEOTIDE SEQUENCE [LARGE SCALE GENOMIC DNA]</scope>
    <source>
        <strain evidence="1 2">TMT1-1</strain>
    </source>
</reference>
<dbReference type="RefSeq" id="WP_134571741.1">
    <property type="nucleotide sequence ID" value="NZ_SOGT01000005.1"/>
</dbReference>
<comment type="caution">
    <text evidence="1">The sequence shown here is derived from an EMBL/GenBank/DDBJ whole genome shotgun (WGS) entry which is preliminary data.</text>
</comment>